<evidence type="ECO:0000256" key="3">
    <source>
        <dbReference type="ARBA" id="ARBA00022679"/>
    </source>
</evidence>
<feature type="transmembrane region" description="Helical" evidence="7">
    <location>
        <begin position="328"/>
        <end position="345"/>
    </location>
</feature>
<evidence type="ECO:0000256" key="4">
    <source>
        <dbReference type="ARBA" id="ARBA00022692"/>
    </source>
</evidence>
<evidence type="ECO:0000256" key="1">
    <source>
        <dbReference type="ARBA" id="ARBA00004651"/>
    </source>
</evidence>
<feature type="transmembrane region" description="Helical" evidence="7">
    <location>
        <begin position="91"/>
        <end position="110"/>
    </location>
</feature>
<evidence type="ECO:0000256" key="5">
    <source>
        <dbReference type="ARBA" id="ARBA00022989"/>
    </source>
</evidence>
<feature type="transmembrane region" description="Helical" evidence="7">
    <location>
        <begin position="174"/>
        <end position="192"/>
    </location>
</feature>
<dbReference type="GO" id="GO:0005886">
    <property type="term" value="C:plasma membrane"/>
    <property type="evidence" value="ECO:0007669"/>
    <property type="project" value="UniProtKB-SubCell"/>
</dbReference>
<evidence type="ECO:0000256" key="2">
    <source>
        <dbReference type="ARBA" id="ARBA00022475"/>
    </source>
</evidence>
<dbReference type="CDD" id="cd06853">
    <property type="entry name" value="GT_WecA_like"/>
    <property type="match status" value="1"/>
</dbReference>
<name>A0A382C531_9ZZZZ</name>
<feature type="transmembrane region" description="Helical" evidence="7">
    <location>
        <begin position="252"/>
        <end position="271"/>
    </location>
</feature>
<evidence type="ECO:0000256" key="7">
    <source>
        <dbReference type="SAM" id="Phobius"/>
    </source>
</evidence>
<evidence type="ECO:0000313" key="8">
    <source>
        <dbReference type="EMBL" id="SVB21205.1"/>
    </source>
</evidence>
<dbReference type="PANTHER" id="PTHR22926">
    <property type="entry name" value="PHOSPHO-N-ACETYLMURAMOYL-PENTAPEPTIDE-TRANSFERASE"/>
    <property type="match status" value="1"/>
</dbReference>
<dbReference type="GO" id="GO:0009103">
    <property type="term" value="P:lipopolysaccharide biosynthetic process"/>
    <property type="evidence" value="ECO:0007669"/>
    <property type="project" value="TreeGrafter"/>
</dbReference>
<protein>
    <submittedName>
        <fullName evidence="8">Uncharacterized protein</fullName>
    </submittedName>
</protein>
<feature type="transmembrane region" description="Helical" evidence="7">
    <location>
        <begin position="302"/>
        <end position="322"/>
    </location>
</feature>
<keyword evidence="4 7" id="KW-0812">Transmembrane</keyword>
<dbReference type="GO" id="GO:0071555">
    <property type="term" value="P:cell wall organization"/>
    <property type="evidence" value="ECO:0007669"/>
    <property type="project" value="TreeGrafter"/>
</dbReference>
<keyword evidence="2" id="KW-1003">Cell membrane</keyword>
<feature type="transmembrane region" description="Helical" evidence="7">
    <location>
        <begin position="228"/>
        <end position="246"/>
    </location>
</feature>
<evidence type="ECO:0000256" key="6">
    <source>
        <dbReference type="ARBA" id="ARBA00023136"/>
    </source>
</evidence>
<dbReference type="GO" id="GO:0044038">
    <property type="term" value="P:cell wall macromolecule biosynthetic process"/>
    <property type="evidence" value="ECO:0007669"/>
    <property type="project" value="TreeGrafter"/>
</dbReference>
<comment type="subcellular location">
    <subcellularLocation>
        <location evidence="1">Cell membrane</location>
        <topology evidence="1">Multi-pass membrane protein</topology>
    </subcellularLocation>
</comment>
<dbReference type="EMBL" id="UINC01032858">
    <property type="protein sequence ID" value="SVB21205.1"/>
    <property type="molecule type" value="Genomic_DNA"/>
</dbReference>
<sequence>MNIWKIFLSGGLIGLLLCSALMLIVLYRLSPMLQSRRQRSMRDQHTEPVPRFGGIALFWGFIVALSLMWWFPFEQRGFNLHSLSDNRLAGLILGGLLAWGIGFADDIFCLRARWKLAGQTGVAVLAIGLGFELQTIHVPFFQSFSLGLWSWPLTAFWIVGVMNAFNLIDGLDGLSSGLTIVALAFLATLCWWQDQNALLLLILVLLGTTLGFWTFNRPPASIFMGDSGSLFLGYSLAVLSLWATEIPGEGQTILPLLILAIPILDTSFALFRRLLKGIPFYSADKDHLQHRLIAKGFSPPQAMWFLVGTSVLFSGLALFAHHETNHQGFAYLGGVIMAYMLLYWLEYDVIRNPFISLFGQNDHRKRRNLMLALGDLIDGFLAKDPDRESIIRSFHYWTELAGVSRIEVCLKNSVIWQSGPKDDSHQILLFRQGVWEVRLALPELSWKIDSDVKGDLLERVSLALMKRLEQLESPHVVHSFNSRKNAEKNRT</sequence>
<dbReference type="Pfam" id="PF00953">
    <property type="entry name" value="Glycos_transf_4"/>
    <property type="match status" value="1"/>
</dbReference>
<dbReference type="PROSITE" id="PS01348">
    <property type="entry name" value="MRAY_2"/>
    <property type="match status" value="1"/>
</dbReference>
<proteinExistence type="predicted"/>
<keyword evidence="6 7" id="KW-0472">Membrane</keyword>
<dbReference type="InterPro" id="IPR018480">
    <property type="entry name" value="PNAcMuramoyl-5peptid_Trfase_CS"/>
</dbReference>
<dbReference type="PANTHER" id="PTHR22926:SF3">
    <property type="entry name" value="UNDECAPRENYL-PHOSPHATE ALPHA-N-ACETYLGLUCOSAMINYL 1-PHOSPHATE TRANSFERASE"/>
    <property type="match status" value="1"/>
</dbReference>
<gene>
    <name evidence="8" type="ORF">METZ01_LOCUS174059</name>
</gene>
<feature type="transmembrane region" description="Helical" evidence="7">
    <location>
        <begin position="49"/>
        <end position="71"/>
    </location>
</feature>
<feature type="transmembrane region" description="Helical" evidence="7">
    <location>
        <begin position="122"/>
        <end position="142"/>
    </location>
</feature>
<feature type="transmembrane region" description="Helical" evidence="7">
    <location>
        <begin position="198"/>
        <end position="216"/>
    </location>
</feature>
<dbReference type="GO" id="GO:0016780">
    <property type="term" value="F:phosphotransferase activity, for other substituted phosphate groups"/>
    <property type="evidence" value="ECO:0007669"/>
    <property type="project" value="InterPro"/>
</dbReference>
<dbReference type="InterPro" id="IPR000715">
    <property type="entry name" value="Glycosyl_transferase_4"/>
</dbReference>
<feature type="transmembrane region" description="Helical" evidence="7">
    <location>
        <begin position="6"/>
        <end position="29"/>
    </location>
</feature>
<organism evidence="8">
    <name type="scientific">marine metagenome</name>
    <dbReference type="NCBI Taxonomy" id="408172"/>
    <lineage>
        <taxon>unclassified sequences</taxon>
        <taxon>metagenomes</taxon>
        <taxon>ecological metagenomes</taxon>
    </lineage>
</organism>
<keyword evidence="3" id="KW-0808">Transferase</keyword>
<accession>A0A382C531</accession>
<dbReference type="AlphaFoldDB" id="A0A382C531"/>
<keyword evidence="5 7" id="KW-1133">Transmembrane helix</keyword>
<feature type="transmembrane region" description="Helical" evidence="7">
    <location>
        <begin position="148"/>
        <end position="167"/>
    </location>
</feature>
<reference evidence="8" key="1">
    <citation type="submission" date="2018-05" db="EMBL/GenBank/DDBJ databases">
        <authorList>
            <person name="Lanie J.A."/>
            <person name="Ng W.-L."/>
            <person name="Kazmierczak K.M."/>
            <person name="Andrzejewski T.M."/>
            <person name="Davidsen T.M."/>
            <person name="Wayne K.J."/>
            <person name="Tettelin H."/>
            <person name="Glass J.I."/>
            <person name="Rusch D."/>
            <person name="Podicherti R."/>
            <person name="Tsui H.-C.T."/>
            <person name="Winkler M.E."/>
        </authorList>
    </citation>
    <scope>NUCLEOTIDE SEQUENCE</scope>
</reference>